<accession>D6XBD3</accession>
<keyword evidence="2" id="KW-1185">Reference proteome</keyword>
<evidence type="ECO:0000313" key="1">
    <source>
        <dbReference type="EMBL" id="EFH29084.1"/>
    </source>
</evidence>
<gene>
    <name evidence="1" type="ORF">SSEG_11347</name>
</gene>
<dbReference type="Proteomes" id="UP000002785">
    <property type="component" value="Chromosome"/>
</dbReference>
<reference evidence="1" key="1">
    <citation type="submission" date="2009-10" db="EMBL/GenBank/DDBJ databases">
        <title>The genome sequence of Streptomyces sviceus strain ATCC 29083.</title>
        <authorList>
            <consortium name="The Broad Institute Genome Sequencing Platform"/>
            <consortium name="Broad Institute Microbial Sequencing Center"/>
            <person name="Fischbach M."/>
            <person name="Godfrey P."/>
            <person name="Ward D."/>
            <person name="Young S."/>
            <person name="Zeng Q."/>
            <person name="Koehrsen M."/>
            <person name="Alvarado L."/>
            <person name="Berlin A.M."/>
            <person name="Bochicchio J."/>
            <person name="Borenstein D."/>
            <person name="Chapman S.B."/>
            <person name="Chen Z."/>
            <person name="Engels R."/>
            <person name="Freedman E."/>
            <person name="Gellesch M."/>
            <person name="Goldberg J."/>
            <person name="Griggs A."/>
            <person name="Gujja S."/>
            <person name="Heilman E.R."/>
            <person name="Heiman D.I."/>
            <person name="Hepburn T.A."/>
            <person name="Howarth C."/>
            <person name="Jen D."/>
            <person name="Larson L."/>
            <person name="Lewis B."/>
            <person name="Mehta T."/>
            <person name="Park D."/>
            <person name="Pearson M."/>
            <person name="Richards J."/>
            <person name="Roberts A."/>
            <person name="Saif S."/>
            <person name="Shea T.D."/>
            <person name="Shenoy N."/>
            <person name="Sisk P."/>
            <person name="Stolte C."/>
            <person name="Sykes S.N."/>
            <person name="Thomson T."/>
            <person name="Walk T."/>
            <person name="White J."/>
            <person name="Yandava C."/>
            <person name="Straight P."/>
            <person name="Clardy J."/>
            <person name="Hung D."/>
            <person name="Kolter R."/>
            <person name="Mekalanos J."/>
            <person name="Walker S."/>
            <person name="Walsh C.T."/>
            <person name="Wieland-Brown L.C."/>
            <person name="Haas B."/>
            <person name="Nusbaum C."/>
            <person name="Birren B."/>
        </authorList>
    </citation>
    <scope>NUCLEOTIDE SEQUENCE [LARGE SCALE GENOMIC DNA]</scope>
    <source>
        <strain evidence="1">ATCC 29083</strain>
    </source>
</reference>
<protein>
    <submittedName>
        <fullName evidence="1">Uncharacterized protein</fullName>
    </submittedName>
</protein>
<dbReference type="EMBL" id="CM000951">
    <property type="protein sequence ID" value="EFH29084.1"/>
    <property type="molecule type" value="Genomic_DNA"/>
</dbReference>
<dbReference type="AlphaFoldDB" id="D6XBD3"/>
<sequence length="52" mass="4924">MAAAPDENAGDGAVWLLPASGDGLLADGSRSYGAAALGGSGHGAHFGAVIDE</sequence>
<organism evidence="1 2">
    <name type="scientific">Streptomyces sviceus (strain ATCC 29083 / DSM 924 / JCM 4929 / NBRC 13980 / NCIMB 11184 / NRRL 5439 / UC 5370)</name>
    <dbReference type="NCBI Taxonomy" id="463191"/>
    <lineage>
        <taxon>Bacteria</taxon>
        <taxon>Bacillati</taxon>
        <taxon>Actinomycetota</taxon>
        <taxon>Actinomycetes</taxon>
        <taxon>Kitasatosporales</taxon>
        <taxon>Streptomycetaceae</taxon>
        <taxon>Streptomyces</taxon>
    </lineage>
</organism>
<dbReference type="HOGENOM" id="CLU_3085404_0_0_11"/>
<proteinExistence type="predicted"/>
<evidence type="ECO:0000313" key="2">
    <source>
        <dbReference type="Proteomes" id="UP000002785"/>
    </source>
</evidence>
<name>D6XBD3_STRX2</name>